<evidence type="ECO:0008006" key="3">
    <source>
        <dbReference type="Google" id="ProtNLM"/>
    </source>
</evidence>
<keyword evidence="2" id="KW-1185">Reference proteome</keyword>
<proteinExistence type="predicted"/>
<dbReference type="AlphaFoldDB" id="A0A151WYE0"/>
<protein>
    <recommendedName>
        <fullName evidence="3">CCHC-type domain-containing protein</fullName>
    </recommendedName>
</protein>
<organism evidence="1 2">
    <name type="scientific">Mycetomoellerius zeteki</name>
    <dbReference type="NCBI Taxonomy" id="64791"/>
    <lineage>
        <taxon>Eukaryota</taxon>
        <taxon>Metazoa</taxon>
        <taxon>Ecdysozoa</taxon>
        <taxon>Arthropoda</taxon>
        <taxon>Hexapoda</taxon>
        <taxon>Insecta</taxon>
        <taxon>Pterygota</taxon>
        <taxon>Neoptera</taxon>
        <taxon>Endopterygota</taxon>
        <taxon>Hymenoptera</taxon>
        <taxon>Apocrita</taxon>
        <taxon>Aculeata</taxon>
        <taxon>Formicoidea</taxon>
        <taxon>Formicidae</taxon>
        <taxon>Myrmicinae</taxon>
        <taxon>Mycetomoellerius</taxon>
    </lineage>
</organism>
<accession>A0A151WYE0</accession>
<gene>
    <name evidence="1" type="ORF">ALC60_08066</name>
</gene>
<name>A0A151WYE0_9HYME</name>
<dbReference type="EMBL" id="KQ982652">
    <property type="protein sequence ID" value="KYQ52777.1"/>
    <property type="molecule type" value="Genomic_DNA"/>
</dbReference>
<evidence type="ECO:0000313" key="1">
    <source>
        <dbReference type="EMBL" id="KYQ52777.1"/>
    </source>
</evidence>
<evidence type="ECO:0000313" key="2">
    <source>
        <dbReference type="Proteomes" id="UP000075809"/>
    </source>
</evidence>
<sequence length="68" mass="7889">MISSQTNRSTFSSYVWSSRAQLELDIHTWQFCRLRRSVCLLCGNKPHIARSCDTTRRYSCCPNRTATS</sequence>
<dbReference type="Proteomes" id="UP000075809">
    <property type="component" value="Unassembled WGS sequence"/>
</dbReference>
<reference evidence="1 2" key="1">
    <citation type="submission" date="2015-09" db="EMBL/GenBank/DDBJ databases">
        <title>Trachymyrmex zeteki WGS genome.</title>
        <authorList>
            <person name="Nygaard S."/>
            <person name="Hu H."/>
            <person name="Boomsma J."/>
            <person name="Zhang G."/>
        </authorList>
    </citation>
    <scope>NUCLEOTIDE SEQUENCE [LARGE SCALE GENOMIC DNA]</scope>
    <source>
        <strain evidence="1">Tzet28-1</strain>
        <tissue evidence="1">Whole body</tissue>
    </source>
</reference>